<geneLocation type="plasmid" evidence="7">
    <name>pAst DNA</name>
</geneLocation>
<feature type="binding site" evidence="3">
    <location>
        <position position="113"/>
    </location>
    <ligand>
        <name>Mn(2+)</name>
        <dbReference type="ChEBI" id="CHEBI:29035"/>
        <label>1</label>
    </ligand>
</feature>
<dbReference type="SMART" id="SM00835">
    <property type="entry name" value="Cupin_1"/>
    <property type="match status" value="2"/>
</dbReference>
<feature type="binding site" evidence="3">
    <location>
        <position position="119"/>
    </location>
    <ligand>
        <name>Mn(2+)</name>
        <dbReference type="ChEBI" id="CHEBI:29035"/>
        <label>1</label>
    </ligand>
</feature>
<dbReference type="Pfam" id="PF00190">
    <property type="entry name" value="Cupin_1"/>
    <property type="match status" value="2"/>
</dbReference>
<feature type="binding site" evidence="3">
    <location>
        <position position="115"/>
    </location>
    <ligand>
        <name>Mn(2+)</name>
        <dbReference type="ChEBI" id="CHEBI:29035"/>
        <label>1</label>
    </ligand>
</feature>
<dbReference type="CDD" id="cd20305">
    <property type="entry name" value="cupin_OxDC_C"/>
    <property type="match status" value="1"/>
</dbReference>
<dbReference type="PANTHER" id="PTHR35848:SF9">
    <property type="entry name" value="SLL1358 PROTEIN"/>
    <property type="match status" value="1"/>
</dbReference>
<evidence type="ECO:0000256" key="4">
    <source>
        <dbReference type="SAM" id="SignalP"/>
    </source>
</evidence>
<name>C5WDU0_9ENTR</name>
<dbReference type="InterPro" id="IPR051610">
    <property type="entry name" value="GPI/OXD"/>
</dbReference>
<feature type="domain" description="Cupin type-1" evidence="5">
    <location>
        <begin position="243"/>
        <end position="388"/>
    </location>
</feature>
<keyword evidence="4" id="KW-0732">Signal</keyword>
<sequence length="398" mass="46171">MKKISRRTFLMLATGGATAFITKKFLIDRPHKEKIYKFPIKNIPLINEKPDMINPPTTDSGTLPNLRFAFDDAHIRKSTGGWTRQITKRELAISNTIAGVNMRLYKGGIRELHWHKEAEWAYMLYGKARITAIDIKGKWFIKDVNVGDLWYFPPGIPHSIQGLSKDGCEFLLVFDNGNFDEESTFLLSDWFKHIPIDILAKNFNTRKEIFKNLPSPEKKYIFSGEINNKIYYKNIKMTQNSRYKFSYKLMNNNIIKTKKGEIYIADSSTFHISKNISAALVLLEPGSIRELHWHPNNDEWQYYISGQGRMGVFASSGQARTFDFKSRDVGYVPFAMGHYIQNTGPERLIFLEIFNSNYYADISLNQWLAVTPPYLVQQHLNLNNEFIENLNRKKCPII</sequence>
<comment type="cofactor">
    <cofactor evidence="3">
        <name>Mn(2+)</name>
        <dbReference type="ChEBI" id="CHEBI:29035"/>
    </cofactor>
    <text evidence="3">Binds 2 manganese ions per subunit.</text>
</comment>
<dbReference type="OrthoDB" id="1973590at2"/>
<protein>
    <submittedName>
        <fullName evidence="6">Thermophilic glucose-6-phosphate isomerase</fullName>
    </submittedName>
</protein>
<dbReference type="SUPFAM" id="SSF51182">
    <property type="entry name" value="RmlC-like cupins"/>
    <property type="match status" value="1"/>
</dbReference>
<keyword evidence="6" id="KW-0413">Isomerase</keyword>
<evidence type="ECO:0000256" key="2">
    <source>
        <dbReference type="PIRSR" id="PIRSR617774-1"/>
    </source>
</evidence>
<feature type="binding site" evidence="3">
    <location>
        <position position="299"/>
    </location>
    <ligand>
        <name>Mn(2+)</name>
        <dbReference type="ChEBI" id="CHEBI:29035"/>
        <label>2</label>
    </ligand>
</feature>
<keyword evidence="3" id="KW-0464">Manganese</keyword>
<dbReference type="GO" id="GO:0033609">
    <property type="term" value="P:oxalate metabolic process"/>
    <property type="evidence" value="ECO:0007669"/>
    <property type="project" value="InterPro"/>
</dbReference>
<keyword evidence="6" id="KW-0614">Plasmid</keyword>
<feature type="binding site" evidence="3">
    <location>
        <position position="292"/>
    </location>
    <ligand>
        <name>Mn(2+)</name>
        <dbReference type="ChEBI" id="CHEBI:29035"/>
        <label>2</label>
    </ligand>
</feature>
<dbReference type="EMBL" id="AP010873">
    <property type="protein sequence ID" value="BAH83496.1"/>
    <property type="molecule type" value="Genomic_DNA"/>
</dbReference>
<evidence type="ECO:0000313" key="7">
    <source>
        <dbReference type="Proteomes" id="UP000061704"/>
    </source>
</evidence>
<dbReference type="InterPro" id="IPR017774">
    <property type="entry name" value="Bicupin_oxalate_deCO2ase/Oxase"/>
</dbReference>
<accession>C5WDU0</accession>
<evidence type="ECO:0000259" key="5">
    <source>
        <dbReference type="SMART" id="SM00835"/>
    </source>
</evidence>
<feature type="signal peptide" evidence="4">
    <location>
        <begin position="1"/>
        <end position="19"/>
    </location>
</feature>
<feature type="binding site" evidence="3">
    <location>
        <position position="158"/>
    </location>
    <ligand>
        <name>Mn(2+)</name>
        <dbReference type="ChEBI" id="CHEBI:29035"/>
        <label>1</label>
    </ligand>
</feature>
<evidence type="ECO:0000256" key="3">
    <source>
        <dbReference type="PIRSR" id="PIRSR617774-2"/>
    </source>
</evidence>
<dbReference type="PANTHER" id="PTHR35848">
    <property type="entry name" value="OXALATE-BINDING PROTEIN"/>
    <property type="match status" value="1"/>
</dbReference>
<organism evidence="6 7">
    <name type="scientific">Candidatus Ishikawaella capsulata Mpkobe</name>
    <dbReference type="NCBI Taxonomy" id="476281"/>
    <lineage>
        <taxon>Bacteria</taxon>
        <taxon>Pseudomonadati</taxon>
        <taxon>Pseudomonadota</taxon>
        <taxon>Gammaproteobacteria</taxon>
        <taxon>Enterobacterales</taxon>
        <taxon>Enterobacteriaceae</taxon>
        <taxon>Candidatus Ishikawella</taxon>
    </lineage>
</organism>
<dbReference type="KEGG" id="icp:BAH83496.1"/>
<keyword evidence="7" id="KW-1185">Reference proteome</keyword>
<feature type="binding site" evidence="3">
    <location>
        <position position="294"/>
    </location>
    <ligand>
        <name>Mn(2+)</name>
        <dbReference type="ChEBI" id="CHEBI:29035"/>
        <label>2</label>
    </ligand>
</feature>
<feature type="chain" id="PRO_5002958304" evidence="4">
    <location>
        <begin position="20"/>
        <end position="398"/>
    </location>
</feature>
<evidence type="ECO:0000256" key="1">
    <source>
        <dbReference type="ARBA" id="ARBA00022723"/>
    </source>
</evidence>
<dbReference type="HOGENOM" id="CLU_030515_2_0_6"/>
<keyword evidence="1 3" id="KW-0479">Metal-binding</keyword>
<proteinExistence type="predicted"/>
<dbReference type="GO" id="GO:0016853">
    <property type="term" value="F:isomerase activity"/>
    <property type="evidence" value="ECO:0007669"/>
    <property type="project" value="UniProtKB-KW"/>
</dbReference>
<dbReference type="Gene3D" id="2.60.120.10">
    <property type="entry name" value="Jelly Rolls"/>
    <property type="match status" value="2"/>
</dbReference>
<dbReference type="NCBIfam" id="TIGR03404">
    <property type="entry name" value="bicupin_oxalic"/>
    <property type="match status" value="1"/>
</dbReference>
<dbReference type="GO" id="GO:0046872">
    <property type="term" value="F:metal ion binding"/>
    <property type="evidence" value="ECO:0007669"/>
    <property type="project" value="UniProtKB-KW"/>
</dbReference>
<feature type="binding site" evidence="3">
    <location>
        <position position="338"/>
    </location>
    <ligand>
        <name>Mn(2+)</name>
        <dbReference type="ChEBI" id="CHEBI:29035"/>
        <label>2</label>
    </ligand>
</feature>
<dbReference type="InterPro" id="IPR006045">
    <property type="entry name" value="Cupin_1"/>
</dbReference>
<dbReference type="RefSeq" id="WP_041070269.1">
    <property type="nucleotide sequence ID" value="NZ_AP010873.1"/>
</dbReference>
<dbReference type="CDD" id="cd20304">
    <property type="entry name" value="cupin_OxDC_N"/>
    <property type="match status" value="1"/>
</dbReference>
<feature type="active site" description="Proton donor" evidence="2">
    <location>
        <position position="352"/>
    </location>
</feature>
<dbReference type="Proteomes" id="UP000061704">
    <property type="component" value="Plasmid pAst"/>
</dbReference>
<reference evidence="6 7" key="1">
    <citation type="journal article" date="2011" name="Genome Biol. Evol.">
        <title>Reductive evolution of bacterial genome in insect gut environment.</title>
        <authorList>
            <person name="Nikoh N."/>
            <person name="Hosokawa T."/>
            <person name="Ohshima K."/>
            <person name="Hattori M."/>
            <person name="Fukatsu T."/>
        </authorList>
    </citation>
    <scope>NUCLEOTIDE SEQUENCE [LARGE SCALE GENOMIC DNA]</scope>
    <source>
        <strain evidence="6 7">Mpkobe</strain>
        <plasmid evidence="7">pAst DNA</plasmid>
    </source>
</reference>
<dbReference type="InterPro" id="IPR014710">
    <property type="entry name" value="RmlC-like_jellyroll"/>
</dbReference>
<dbReference type="AlphaFoldDB" id="C5WDU0"/>
<evidence type="ECO:0000313" key="6">
    <source>
        <dbReference type="EMBL" id="BAH83496.1"/>
    </source>
</evidence>
<feature type="domain" description="Cupin type-1" evidence="5">
    <location>
        <begin position="67"/>
        <end position="211"/>
    </location>
</feature>
<dbReference type="InterPro" id="IPR011051">
    <property type="entry name" value="RmlC_Cupin_sf"/>
</dbReference>